<proteinExistence type="predicted"/>
<evidence type="ECO:0000313" key="1">
    <source>
        <dbReference type="EMBL" id="GBM04050.1"/>
    </source>
</evidence>
<protein>
    <submittedName>
        <fullName evidence="1">Uncharacterized protein</fullName>
    </submittedName>
</protein>
<gene>
    <name evidence="1" type="ORF">AVEN_247926_1</name>
</gene>
<organism evidence="1 2">
    <name type="scientific">Araneus ventricosus</name>
    <name type="common">Orbweaver spider</name>
    <name type="synonym">Epeira ventricosa</name>
    <dbReference type="NCBI Taxonomy" id="182803"/>
    <lineage>
        <taxon>Eukaryota</taxon>
        <taxon>Metazoa</taxon>
        <taxon>Ecdysozoa</taxon>
        <taxon>Arthropoda</taxon>
        <taxon>Chelicerata</taxon>
        <taxon>Arachnida</taxon>
        <taxon>Araneae</taxon>
        <taxon>Araneomorphae</taxon>
        <taxon>Entelegynae</taxon>
        <taxon>Araneoidea</taxon>
        <taxon>Araneidae</taxon>
        <taxon>Araneus</taxon>
    </lineage>
</organism>
<reference evidence="1 2" key="1">
    <citation type="journal article" date="2019" name="Sci. Rep.">
        <title>Orb-weaving spider Araneus ventricosus genome elucidates the spidroin gene catalogue.</title>
        <authorList>
            <person name="Kono N."/>
            <person name="Nakamura H."/>
            <person name="Ohtoshi R."/>
            <person name="Moran D.A.P."/>
            <person name="Shinohara A."/>
            <person name="Yoshida Y."/>
            <person name="Fujiwara M."/>
            <person name="Mori M."/>
            <person name="Tomita M."/>
            <person name="Arakawa K."/>
        </authorList>
    </citation>
    <scope>NUCLEOTIDE SEQUENCE [LARGE SCALE GENOMIC DNA]</scope>
</reference>
<comment type="caution">
    <text evidence="1">The sequence shown here is derived from an EMBL/GenBank/DDBJ whole genome shotgun (WGS) entry which is preliminary data.</text>
</comment>
<dbReference type="Proteomes" id="UP000499080">
    <property type="component" value="Unassembled WGS sequence"/>
</dbReference>
<name>A0A4Y2CI76_ARAVE</name>
<accession>A0A4Y2CI76</accession>
<sequence length="70" mass="8146">MQGSLLYGAYSSIYPTGESSMRVDLKDANNSVPLHSQFWTTLRMLKWLPRLCNRCAASPVMDWTARWIHW</sequence>
<keyword evidence="2" id="KW-1185">Reference proteome</keyword>
<dbReference type="AlphaFoldDB" id="A0A4Y2CI76"/>
<evidence type="ECO:0000313" key="2">
    <source>
        <dbReference type="Proteomes" id="UP000499080"/>
    </source>
</evidence>
<dbReference type="EMBL" id="BGPR01000198">
    <property type="protein sequence ID" value="GBM04050.1"/>
    <property type="molecule type" value="Genomic_DNA"/>
</dbReference>